<protein>
    <recommendedName>
        <fullName evidence="5">L-rhamnose mutarotase</fullName>
        <ecNumber evidence="5">5.1.3.32</ecNumber>
    </recommendedName>
</protein>
<dbReference type="GO" id="GO:0062192">
    <property type="term" value="F:L-rhamnose mutarotase activity"/>
    <property type="evidence" value="ECO:0007669"/>
    <property type="project" value="UniProtKB-UniRule"/>
</dbReference>
<keyword evidence="7" id="KW-1185">Reference proteome</keyword>
<dbReference type="NCBIfam" id="TIGR02625">
    <property type="entry name" value="YiiL_rotase"/>
    <property type="match status" value="1"/>
</dbReference>
<name>C6Y2X4_PEDHD</name>
<dbReference type="PANTHER" id="PTHR34389:SF2">
    <property type="entry name" value="L-RHAMNOSE MUTAROTASE"/>
    <property type="match status" value="1"/>
</dbReference>
<evidence type="ECO:0000313" key="7">
    <source>
        <dbReference type="Proteomes" id="UP000000852"/>
    </source>
</evidence>
<dbReference type="GO" id="GO:0019301">
    <property type="term" value="P:rhamnose catabolic process"/>
    <property type="evidence" value="ECO:0007669"/>
    <property type="project" value="UniProtKB-UniRule"/>
</dbReference>
<dbReference type="InterPro" id="IPR011008">
    <property type="entry name" value="Dimeric_a/b-barrel"/>
</dbReference>
<keyword evidence="4" id="KW-0684">Rhamnose metabolism</keyword>
<dbReference type="KEGG" id="phe:Phep_0965"/>
<keyword evidence="2" id="KW-0413">Isomerase</keyword>
<evidence type="ECO:0000256" key="1">
    <source>
        <dbReference type="ARBA" id="ARBA00022490"/>
    </source>
</evidence>
<dbReference type="Proteomes" id="UP000000852">
    <property type="component" value="Chromosome"/>
</dbReference>
<dbReference type="InterPro" id="IPR013448">
    <property type="entry name" value="L-rhamnose_mutarotase"/>
</dbReference>
<dbReference type="Gene3D" id="3.30.70.100">
    <property type="match status" value="1"/>
</dbReference>
<dbReference type="STRING" id="485917.Phep_0965"/>
<dbReference type="GO" id="GO:0005737">
    <property type="term" value="C:cytoplasm"/>
    <property type="evidence" value="ECO:0007669"/>
    <property type="project" value="InterPro"/>
</dbReference>
<dbReference type="OrthoDB" id="9799608at2"/>
<dbReference type="Pfam" id="PF05336">
    <property type="entry name" value="rhaM"/>
    <property type="match status" value="1"/>
</dbReference>
<dbReference type="HOGENOM" id="CLU_100689_2_0_10"/>
<dbReference type="InterPro" id="IPR008000">
    <property type="entry name" value="Rham/fucose_mutarotase"/>
</dbReference>
<dbReference type="EMBL" id="CP001681">
    <property type="protein sequence ID" value="ACU03187.1"/>
    <property type="molecule type" value="Genomic_DNA"/>
</dbReference>
<dbReference type="PANTHER" id="PTHR34389">
    <property type="entry name" value="L-RHAMNOSE MUTAROTASE"/>
    <property type="match status" value="1"/>
</dbReference>
<evidence type="ECO:0000313" key="6">
    <source>
        <dbReference type="EMBL" id="ACU03187.1"/>
    </source>
</evidence>
<gene>
    <name evidence="6" type="ordered locus">Phep_0965</name>
</gene>
<accession>C6Y2X4</accession>
<dbReference type="EC" id="5.1.3.32" evidence="5"/>
<dbReference type="eggNOG" id="COG3254">
    <property type="taxonomic scope" value="Bacteria"/>
</dbReference>
<dbReference type="RefSeq" id="WP_012781131.1">
    <property type="nucleotide sequence ID" value="NC_013061.1"/>
</dbReference>
<proteinExistence type="inferred from homology"/>
<evidence type="ECO:0000256" key="4">
    <source>
        <dbReference type="ARBA" id="ARBA00023308"/>
    </source>
</evidence>
<dbReference type="HAMAP" id="MF_01663">
    <property type="entry name" value="L_rham_rotase"/>
    <property type="match status" value="1"/>
</dbReference>
<dbReference type="SUPFAM" id="SSF54909">
    <property type="entry name" value="Dimeric alpha+beta barrel"/>
    <property type="match status" value="1"/>
</dbReference>
<reference evidence="6 7" key="1">
    <citation type="journal article" date="2009" name="Stand. Genomic Sci.">
        <title>Complete genome sequence of Pedobacter heparinus type strain (HIM 762-3).</title>
        <authorList>
            <person name="Han C."/>
            <person name="Spring S."/>
            <person name="Lapidus A."/>
            <person name="Del Rio T.G."/>
            <person name="Tice H."/>
            <person name="Copeland A."/>
            <person name="Cheng J.F."/>
            <person name="Lucas S."/>
            <person name="Chen F."/>
            <person name="Nolan M."/>
            <person name="Bruce D."/>
            <person name="Goodwin L."/>
            <person name="Pitluck S."/>
            <person name="Ivanova N."/>
            <person name="Mavromatis K."/>
            <person name="Mikhailova N."/>
            <person name="Pati A."/>
            <person name="Chen A."/>
            <person name="Palaniappan K."/>
            <person name="Land M."/>
            <person name="Hauser L."/>
            <person name="Chang Y.J."/>
            <person name="Jeffries C.C."/>
            <person name="Saunders E."/>
            <person name="Chertkov O."/>
            <person name="Brettin T."/>
            <person name="Goker M."/>
            <person name="Rohde M."/>
            <person name="Bristow J."/>
            <person name="Eisen J.A."/>
            <person name="Markowitz V."/>
            <person name="Hugenholtz P."/>
            <person name="Kyrpides N.C."/>
            <person name="Klenk H.P."/>
            <person name="Detter J.C."/>
        </authorList>
    </citation>
    <scope>NUCLEOTIDE SEQUENCE [LARGE SCALE GENOMIC DNA]</scope>
    <source>
        <strain evidence="7">ATCC 13125 / DSM 2366 / CIP 104194 / JCM 7457 / NBRC 12017 / NCIMB 9290 / NRRL B-14731 / HIM 762-3</strain>
    </source>
</reference>
<keyword evidence="1" id="KW-0963">Cytoplasm</keyword>
<sequence length="104" mass="12068">MEKIAFKMKLLPGVKAEYRKRHDEIWPELIELLKSKGVSDYSIFFDEESDTLFGVQKTAGTGSSQDLGTASIMQQWWKYMSDIMYTNPDYSPVTTPLEKLFEME</sequence>
<keyword evidence="3" id="KW-0119">Carbohydrate metabolism</keyword>
<dbReference type="AlphaFoldDB" id="C6Y2X4"/>
<organism evidence="6 7">
    <name type="scientific">Pedobacter heparinus (strain ATCC 13125 / DSM 2366 / CIP 104194 / JCM 7457 / NBRC 12017 / NCIMB 9290 / NRRL B-14731 / HIM 762-3)</name>
    <dbReference type="NCBI Taxonomy" id="485917"/>
    <lineage>
        <taxon>Bacteria</taxon>
        <taxon>Pseudomonadati</taxon>
        <taxon>Bacteroidota</taxon>
        <taxon>Sphingobacteriia</taxon>
        <taxon>Sphingobacteriales</taxon>
        <taxon>Sphingobacteriaceae</taxon>
        <taxon>Pedobacter</taxon>
    </lineage>
</organism>
<evidence type="ECO:0000256" key="5">
    <source>
        <dbReference type="NCBIfam" id="TIGR02625"/>
    </source>
</evidence>
<evidence type="ECO:0000256" key="3">
    <source>
        <dbReference type="ARBA" id="ARBA00023277"/>
    </source>
</evidence>
<evidence type="ECO:0000256" key="2">
    <source>
        <dbReference type="ARBA" id="ARBA00023235"/>
    </source>
</evidence>